<evidence type="ECO:0000313" key="3">
    <source>
        <dbReference type="EMBL" id="MCT4331823.1"/>
    </source>
</evidence>
<accession>A0ABT2K5M6</accession>
<dbReference type="GO" id="GO:0016787">
    <property type="term" value="F:hydrolase activity"/>
    <property type="evidence" value="ECO:0007669"/>
    <property type="project" value="UniProtKB-KW"/>
</dbReference>
<keyword evidence="3" id="KW-0378">Hydrolase</keyword>
<evidence type="ECO:0000259" key="2">
    <source>
        <dbReference type="Pfam" id="PF12697"/>
    </source>
</evidence>
<dbReference type="RefSeq" id="WP_260275685.1">
    <property type="nucleotide sequence ID" value="NZ_JANAVZ010000001.1"/>
</dbReference>
<protein>
    <submittedName>
        <fullName evidence="3">Alpha/beta hydrolase</fullName>
    </submittedName>
</protein>
<gene>
    <name evidence="3" type="ORF">MU516_02940</name>
</gene>
<dbReference type="InterPro" id="IPR000073">
    <property type="entry name" value="AB_hydrolase_1"/>
</dbReference>
<reference evidence="3 4" key="1">
    <citation type="submission" date="2022-04" db="EMBL/GenBank/DDBJ databases">
        <title>Paracoccus sp. YLB-12 draft genome sequence.</title>
        <authorList>
            <person name="Yu L."/>
        </authorList>
    </citation>
    <scope>NUCLEOTIDE SEQUENCE [LARGE SCALE GENOMIC DNA]</scope>
    <source>
        <strain evidence="3 4">YLB-12</strain>
    </source>
</reference>
<dbReference type="Pfam" id="PF12697">
    <property type="entry name" value="Abhydrolase_6"/>
    <property type="match status" value="1"/>
</dbReference>
<sequence>MHELHFKADPAGKPALLLVHGILSSRGHWALNTDLPRHYRCIRVDLPAHGNSLAPDDPFSCRPGDRNLQRGHGGRHDEGAIWS</sequence>
<evidence type="ECO:0000313" key="4">
    <source>
        <dbReference type="Proteomes" id="UP001320702"/>
    </source>
</evidence>
<proteinExistence type="predicted"/>
<dbReference type="EMBL" id="JANAVZ010000001">
    <property type="protein sequence ID" value="MCT4331823.1"/>
    <property type="molecule type" value="Genomic_DNA"/>
</dbReference>
<feature type="domain" description="AB hydrolase-1" evidence="2">
    <location>
        <begin position="16"/>
        <end position="61"/>
    </location>
</feature>
<evidence type="ECO:0000256" key="1">
    <source>
        <dbReference type="SAM" id="MobiDB-lite"/>
    </source>
</evidence>
<organism evidence="3 4">
    <name type="scientific">Paracoccus maritimus</name>
    <dbReference type="NCBI Taxonomy" id="2933292"/>
    <lineage>
        <taxon>Bacteria</taxon>
        <taxon>Pseudomonadati</taxon>
        <taxon>Pseudomonadota</taxon>
        <taxon>Alphaproteobacteria</taxon>
        <taxon>Rhodobacterales</taxon>
        <taxon>Paracoccaceae</taxon>
        <taxon>Paracoccus</taxon>
    </lineage>
</organism>
<name>A0ABT2K5M6_9RHOB</name>
<feature type="region of interest" description="Disordered" evidence="1">
    <location>
        <begin position="53"/>
        <end position="83"/>
    </location>
</feature>
<keyword evidence="4" id="KW-1185">Reference proteome</keyword>
<comment type="caution">
    <text evidence="3">The sequence shown here is derived from an EMBL/GenBank/DDBJ whole genome shotgun (WGS) entry which is preliminary data.</text>
</comment>
<dbReference type="Proteomes" id="UP001320702">
    <property type="component" value="Unassembled WGS sequence"/>
</dbReference>
<feature type="compositionally biased region" description="Basic and acidic residues" evidence="1">
    <location>
        <begin position="63"/>
        <end position="83"/>
    </location>
</feature>
<dbReference type="SUPFAM" id="SSF53474">
    <property type="entry name" value="alpha/beta-Hydrolases"/>
    <property type="match status" value="1"/>
</dbReference>
<dbReference type="InterPro" id="IPR029058">
    <property type="entry name" value="AB_hydrolase_fold"/>
</dbReference>
<dbReference type="Gene3D" id="3.40.50.1820">
    <property type="entry name" value="alpha/beta hydrolase"/>
    <property type="match status" value="1"/>
</dbReference>